<dbReference type="Proteomes" id="UP001054821">
    <property type="component" value="Chromosome 6"/>
</dbReference>
<protein>
    <submittedName>
        <fullName evidence="1">Uncharacterized protein</fullName>
    </submittedName>
</protein>
<gene>
    <name evidence="1" type="ORF">L3X38_032889</name>
</gene>
<proteinExistence type="predicted"/>
<keyword evidence="2" id="KW-1185">Reference proteome</keyword>
<dbReference type="AlphaFoldDB" id="A0AAD4VG13"/>
<dbReference type="InterPro" id="IPR029044">
    <property type="entry name" value="Nucleotide-diphossugar_trans"/>
</dbReference>
<organism evidence="1 2">
    <name type="scientific">Prunus dulcis</name>
    <name type="common">Almond</name>
    <name type="synonym">Amygdalus dulcis</name>
    <dbReference type="NCBI Taxonomy" id="3755"/>
    <lineage>
        <taxon>Eukaryota</taxon>
        <taxon>Viridiplantae</taxon>
        <taxon>Streptophyta</taxon>
        <taxon>Embryophyta</taxon>
        <taxon>Tracheophyta</taxon>
        <taxon>Spermatophyta</taxon>
        <taxon>Magnoliopsida</taxon>
        <taxon>eudicotyledons</taxon>
        <taxon>Gunneridae</taxon>
        <taxon>Pentapetalae</taxon>
        <taxon>rosids</taxon>
        <taxon>fabids</taxon>
        <taxon>Rosales</taxon>
        <taxon>Rosaceae</taxon>
        <taxon>Amygdaloideae</taxon>
        <taxon>Amygdaleae</taxon>
        <taxon>Prunus</taxon>
    </lineage>
</organism>
<dbReference type="Gene3D" id="3.90.550.10">
    <property type="entry name" value="Spore Coat Polysaccharide Biosynthesis Protein SpsA, Chain A"/>
    <property type="match status" value="1"/>
</dbReference>
<name>A0AAD4VG13_PRUDU</name>
<comment type="caution">
    <text evidence="1">The sequence shown here is derived from an EMBL/GenBank/DDBJ whole genome shotgun (WGS) entry which is preliminary data.</text>
</comment>
<accession>A0AAD4VG13</accession>
<sequence>MALFCMAEVPWTSLNCASYYLAKKKIPSIHGNTMGVKLQQFIFDAFPYAPSTTLFERLLSLELRVDITLALHSNRGLLISSGAKRNQMDKFWSNSSWRTFVSHLA</sequence>
<reference evidence="1 2" key="1">
    <citation type="journal article" date="2022" name="G3 (Bethesda)">
        <title>Whole-genome sequence and methylome profiling of the almond [Prunus dulcis (Mill.) D.A. Webb] cultivar 'Nonpareil'.</title>
        <authorList>
            <person name="D'Amico-Willman K.M."/>
            <person name="Ouma W.Z."/>
            <person name="Meulia T."/>
            <person name="Sideli G.M."/>
            <person name="Gradziel T.M."/>
            <person name="Fresnedo-Ramirez J."/>
        </authorList>
    </citation>
    <scope>NUCLEOTIDE SEQUENCE [LARGE SCALE GENOMIC DNA]</scope>
    <source>
        <strain evidence="1">Clone GOH B32 T37-40</strain>
    </source>
</reference>
<evidence type="ECO:0000313" key="2">
    <source>
        <dbReference type="Proteomes" id="UP001054821"/>
    </source>
</evidence>
<dbReference type="EMBL" id="JAJFAZ020000006">
    <property type="protein sequence ID" value="KAI5323816.1"/>
    <property type="molecule type" value="Genomic_DNA"/>
</dbReference>
<evidence type="ECO:0000313" key="1">
    <source>
        <dbReference type="EMBL" id="KAI5323816.1"/>
    </source>
</evidence>